<protein>
    <recommendedName>
        <fullName evidence="2">Lectin-like protein BA14k</fullName>
    </recommendedName>
</protein>
<dbReference type="RefSeq" id="WP_201102400.1">
    <property type="nucleotide sequence ID" value="NZ_CP067977.1"/>
</dbReference>
<feature type="chain" id="PRO_5047152227" description="Lectin-like protein BA14k" evidence="6">
    <location>
        <begin position="22"/>
        <end position="177"/>
    </location>
</feature>
<organism evidence="7 8">
    <name type="scientific">Brevundimonas vitisensis</name>
    <dbReference type="NCBI Taxonomy" id="2800818"/>
    <lineage>
        <taxon>Bacteria</taxon>
        <taxon>Pseudomonadati</taxon>
        <taxon>Pseudomonadota</taxon>
        <taxon>Alphaproteobacteria</taxon>
        <taxon>Caulobacterales</taxon>
        <taxon>Caulobacteraceae</taxon>
        <taxon>Brevundimonas</taxon>
    </lineage>
</organism>
<evidence type="ECO:0000256" key="1">
    <source>
        <dbReference type="ARBA" id="ARBA00010270"/>
    </source>
</evidence>
<accession>A0ABX7BKT2</accession>
<reference evidence="7 8" key="1">
    <citation type="submission" date="2021-01" db="EMBL/GenBank/DDBJ databases">
        <title>Brevundimonas vitis sp. nov., an bacterium isolated from grape (Vitis vinifera).</title>
        <authorList>
            <person name="Jiang L."/>
            <person name="Lee J."/>
        </authorList>
    </citation>
    <scope>NUCLEOTIDE SEQUENCE [LARGE SCALE GENOMIC DNA]</scope>
    <source>
        <strain evidence="7 8">GRTSA-9</strain>
    </source>
</reference>
<keyword evidence="3" id="KW-1003">Cell membrane</keyword>
<dbReference type="Pfam" id="PF07886">
    <property type="entry name" value="BA14K"/>
    <property type="match status" value="1"/>
</dbReference>
<proteinExistence type="inferred from homology"/>
<dbReference type="EMBL" id="CP067977">
    <property type="protein sequence ID" value="QQQ18025.1"/>
    <property type="molecule type" value="Genomic_DNA"/>
</dbReference>
<gene>
    <name evidence="7" type="ORF">JIP62_11975</name>
</gene>
<dbReference type="InterPro" id="IPR012413">
    <property type="entry name" value="BA14K"/>
</dbReference>
<keyword evidence="6" id="KW-0732">Signal</keyword>
<evidence type="ECO:0000256" key="6">
    <source>
        <dbReference type="SAM" id="SignalP"/>
    </source>
</evidence>
<evidence type="ECO:0000313" key="7">
    <source>
        <dbReference type="EMBL" id="QQQ18025.1"/>
    </source>
</evidence>
<evidence type="ECO:0000256" key="4">
    <source>
        <dbReference type="ARBA" id="ARBA00022734"/>
    </source>
</evidence>
<keyword evidence="3" id="KW-0472">Membrane</keyword>
<keyword evidence="4" id="KW-0430">Lectin</keyword>
<evidence type="ECO:0000256" key="3">
    <source>
        <dbReference type="ARBA" id="ARBA00022475"/>
    </source>
</evidence>
<comment type="similarity">
    <text evidence="1">Belongs to the BA14k family.</text>
</comment>
<dbReference type="Proteomes" id="UP000595448">
    <property type="component" value="Chromosome"/>
</dbReference>
<name>A0ABX7BKT2_9CAUL</name>
<comment type="function">
    <text evidence="5">Has immunoglobulin-binding and hemagglutination properties, and can bind to mannose. Essential for virulence. May be involved in LPS biosynthesis or polysaccharide transport.</text>
</comment>
<sequence>MRTAVMTLAAGLMLVAAPAAAQHAYGHYNQGQGYHGYGQDRSGWNVAAQYDRPGDYRCDAFWDANRDDCGAAWRDQRHRTSYGYRNDGYGRSYGYNTRRRGYGYAQGESARGGSTYYGAYGRPDMVYPGGGYSYGGHGAYSGGRDARRIDWCRATYRSYDPASGYYRAYSGRLIYCG</sequence>
<keyword evidence="8" id="KW-1185">Reference proteome</keyword>
<evidence type="ECO:0000256" key="2">
    <source>
        <dbReference type="ARBA" id="ARBA00020552"/>
    </source>
</evidence>
<feature type="signal peptide" evidence="6">
    <location>
        <begin position="1"/>
        <end position="21"/>
    </location>
</feature>
<evidence type="ECO:0000313" key="8">
    <source>
        <dbReference type="Proteomes" id="UP000595448"/>
    </source>
</evidence>
<evidence type="ECO:0000256" key="5">
    <source>
        <dbReference type="ARBA" id="ARBA00025321"/>
    </source>
</evidence>